<feature type="transmembrane region" description="Helical" evidence="6">
    <location>
        <begin position="82"/>
        <end position="100"/>
    </location>
</feature>
<keyword evidence="3 6" id="KW-0812">Transmembrane</keyword>
<dbReference type="RefSeq" id="WP_370718621.1">
    <property type="nucleotide sequence ID" value="NZ_JBGGTQ010000004.1"/>
</dbReference>
<evidence type="ECO:0000259" key="7">
    <source>
        <dbReference type="Pfam" id="PF09924"/>
    </source>
</evidence>
<evidence type="ECO:0000313" key="9">
    <source>
        <dbReference type="Proteomes" id="UP001566476"/>
    </source>
</evidence>
<gene>
    <name evidence="8" type="ORF">AB2L28_10050</name>
</gene>
<proteinExistence type="predicted"/>
<dbReference type="PANTHER" id="PTHR34697">
    <property type="entry name" value="PHOSPHATIDYLGLYCEROL LYSYLTRANSFERASE"/>
    <property type="match status" value="1"/>
</dbReference>
<evidence type="ECO:0000313" key="8">
    <source>
        <dbReference type="EMBL" id="MEZ0492579.1"/>
    </source>
</evidence>
<dbReference type="Proteomes" id="UP001566476">
    <property type="component" value="Unassembled WGS sequence"/>
</dbReference>
<evidence type="ECO:0000256" key="3">
    <source>
        <dbReference type="ARBA" id="ARBA00022692"/>
    </source>
</evidence>
<dbReference type="EMBL" id="JBGGTQ010000004">
    <property type="protein sequence ID" value="MEZ0492579.1"/>
    <property type="molecule type" value="Genomic_DNA"/>
</dbReference>
<reference evidence="8 9" key="1">
    <citation type="submission" date="2024-07" db="EMBL/GenBank/DDBJ databases">
        <authorList>
            <person name="Thanompreechachai J."/>
            <person name="Duangmal K."/>
        </authorList>
    </citation>
    <scope>NUCLEOTIDE SEQUENCE [LARGE SCALE GENOMIC DNA]</scope>
    <source>
        <strain evidence="8 9">TBRC 1896</strain>
    </source>
</reference>
<keyword evidence="9" id="KW-1185">Reference proteome</keyword>
<dbReference type="InterPro" id="IPR024320">
    <property type="entry name" value="LPG_synthase_C"/>
</dbReference>
<keyword evidence="4 6" id="KW-1133">Transmembrane helix</keyword>
<evidence type="ECO:0000256" key="5">
    <source>
        <dbReference type="ARBA" id="ARBA00023136"/>
    </source>
</evidence>
<feature type="domain" description="Phosphatidylglycerol lysyltransferase C-terminal" evidence="7">
    <location>
        <begin position="241"/>
        <end position="539"/>
    </location>
</feature>
<dbReference type="InterPro" id="IPR051211">
    <property type="entry name" value="PG_lysyltransferase"/>
</dbReference>
<sequence>MLPPLLAGRARRDRTRRLGAGAVVLLAVLGVLSAITAPARERFGPLLEVLPLGVPLLGKTVLVPVSLALLLLAGGLRRGQRLAWGTTIGLLAASVVLHLVKGIDVEEAALDVVALVWLIANARAFPVLPSPARRRQAVRVLVVGALATLAVSAALVVAVGEERHPRETTAAVVERLVGDRSRPLPRLRGDEDHVFLPLLNPSLLALGLALLVVLAWLLFSPHRAPQLTAEQRLAQRERARAVVDAHGGDTLDFFALRDDKDFFFATYPEGEGVVAHSVRNGVCLVSPDPIGPGERRGALLLDFLEHCERSGWSVAVVGAAADWLPSYEAVGLRPVYLGDEAVLDCSRFSLKGSAMKSLRGAVNRVAKAGITVEFHDGATLPAAVRQELLSISGESRHGGAERGYSMTLSRLFDPADTGVLVSVARFADGRPAGFVQWAPAPKVQGYSLDVMRRSTAEDVPNGLTDALIVATATHLAENGMRGLGLNFAVLREVVAGEREGTFADLGRKALHALSRSAQIESLWKFNAKYDPQWRPRYVVLDSVEFSAAQGFTIADAEGVAELPVVGRFLGRRPSTPASGTGS</sequence>
<evidence type="ECO:0000256" key="2">
    <source>
        <dbReference type="ARBA" id="ARBA00022475"/>
    </source>
</evidence>
<keyword evidence="5 6" id="KW-0472">Membrane</keyword>
<protein>
    <submittedName>
        <fullName evidence="8">Bifunctional lysylphosphatidylglycerol flippase/synthetase MprF</fullName>
    </submittedName>
</protein>
<keyword evidence="2" id="KW-1003">Cell membrane</keyword>
<evidence type="ECO:0000256" key="1">
    <source>
        <dbReference type="ARBA" id="ARBA00004651"/>
    </source>
</evidence>
<dbReference type="Pfam" id="PF09924">
    <property type="entry name" value="LPG_synthase_C"/>
    <property type="match status" value="1"/>
</dbReference>
<feature type="transmembrane region" description="Helical" evidence="6">
    <location>
        <begin position="194"/>
        <end position="219"/>
    </location>
</feature>
<evidence type="ECO:0000256" key="6">
    <source>
        <dbReference type="SAM" id="Phobius"/>
    </source>
</evidence>
<dbReference type="PANTHER" id="PTHR34697:SF2">
    <property type="entry name" value="PHOSPHATIDYLGLYCEROL LYSYLTRANSFERASE"/>
    <property type="match status" value="1"/>
</dbReference>
<accession>A0ABV4I4P2</accession>
<organism evidence="8 9">
    <name type="scientific">Kineococcus mangrovi</name>
    <dbReference type="NCBI Taxonomy" id="1660183"/>
    <lineage>
        <taxon>Bacteria</taxon>
        <taxon>Bacillati</taxon>
        <taxon>Actinomycetota</taxon>
        <taxon>Actinomycetes</taxon>
        <taxon>Kineosporiales</taxon>
        <taxon>Kineosporiaceae</taxon>
        <taxon>Kineococcus</taxon>
    </lineage>
</organism>
<evidence type="ECO:0000256" key="4">
    <source>
        <dbReference type="ARBA" id="ARBA00022989"/>
    </source>
</evidence>
<comment type="subcellular location">
    <subcellularLocation>
        <location evidence="1">Cell membrane</location>
        <topology evidence="1">Multi-pass membrane protein</topology>
    </subcellularLocation>
</comment>
<feature type="transmembrane region" description="Helical" evidence="6">
    <location>
        <begin position="140"/>
        <end position="159"/>
    </location>
</feature>
<name>A0ABV4I4P2_9ACTN</name>
<comment type="caution">
    <text evidence="8">The sequence shown here is derived from an EMBL/GenBank/DDBJ whole genome shotgun (WGS) entry which is preliminary data.</text>
</comment>
<feature type="transmembrane region" description="Helical" evidence="6">
    <location>
        <begin position="57"/>
        <end position="75"/>
    </location>
</feature>